<organism evidence="1 2">
    <name type="scientific">Phytophthora lilii</name>
    <dbReference type="NCBI Taxonomy" id="2077276"/>
    <lineage>
        <taxon>Eukaryota</taxon>
        <taxon>Sar</taxon>
        <taxon>Stramenopiles</taxon>
        <taxon>Oomycota</taxon>
        <taxon>Peronosporomycetes</taxon>
        <taxon>Peronosporales</taxon>
        <taxon>Peronosporaceae</taxon>
        <taxon>Phytophthora</taxon>
    </lineage>
</organism>
<dbReference type="Proteomes" id="UP001165083">
    <property type="component" value="Unassembled WGS sequence"/>
</dbReference>
<evidence type="ECO:0000313" key="2">
    <source>
        <dbReference type="Proteomes" id="UP001165083"/>
    </source>
</evidence>
<dbReference type="AlphaFoldDB" id="A0A9W6TSR0"/>
<comment type="caution">
    <text evidence="1">The sequence shown here is derived from an EMBL/GenBank/DDBJ whole genome shotgun (WGS) entry which is preliminary data.</text>
</comment>
<accession>A0A9W6TSR0</accession>
<dbReference type="EMBL" id="BSXW01000356">
    <property type="protein sequence ID" value="GMF19833.1"/>
    <property type="molecule type" value="Genomic_DNA"/>
</dbReference>
<name>A0A9W6TSR0_9STRA</name>
<reference evidence="1" key="1">
    <citation type="submission" date="2023-04" db="EMBL/GenBank/DDBJ databases">
        <title>Phytophthora lilii NBRC 32176.</title>
        <authorList>
            <person name="Ichikawa N."/>
            <person name="Sato H."/>
            <person name="Tonouchi N."/>
        </authorList>
    </citation>
    <scope>NUCLEOTIDE SEQUENCE</scope>
    <source>
        <strain evidence="1">NBRC 32176</strain>
    </source>
</reference>
<gene>
    <name evidence="1" type="ORF">Plil01_000761500</name>
</gene>
<proteinExistence type="predicted"/>
<evidence type="ECO:0000313" key="1">
    <source>
        <dbReference type="EMBL" id="GMF19833.1"/>
    </source>
</evidence>
<protein>
    <submittedName>
        <fullName evidence="1">Unnamed protein product</fullName>
    </submittedName>
</protein>
<keyword evidence="2" id="KW-1185">Reference proteome</keyword>
<sequence>MGTVRDDEAFFSVLLRFACGESSVAVAHNYSSAPEAVLGRLTVFDMLEWLEEDLTLLSKLAFAHDFYADI</sequence>